<reference evidence="2" key="1">
    <citation type="submission" date="2014-09" db="EMBL/GenBank/DDBJ databases">
        <authorList>
            <person name="Magalhaes I.L.F."/>
            <person name="Oliveira U."/>
            <person name="Santos F.R."/>
            <person name="Vidigal T.H.D.A."/>
            <person name="Brescovit A.D."/>
            <person name="Santos A.J."/>
        </authorList>
    </citation>
    <scope>NUCLEOTIDE SEQUENCE</scope>
    <source>
        <tissue evidence="2">Shoot tissue taken approximately 20 cm above the soil surface</tissue>
    </source>
</reference>
<sequence>MQLKNTHWLNKSFHVVSLLGVHFSAIAHTTLYYQDTRYSRYKM</sequence>
<keyword evidence="1" id="KW-0472">Membrane</keyword>
<accession>A0A0A9FNQ5</accession>
<dbReference type="AlphaFoldDB" id="A0A0A9FNQ5"/>
<organism evidence="2">
    <name type="scientific">Arundo donax</name>
    <name type="common">Giant reed</name>
    <name type="synonym">Donax arundinaceus</name>
    <dbReference type="NCBI Taxonomy" id="35708"/>
    <lineage>
        <taxon>Eukaryota</taxon>
        <taxon>Viridiplantae</taxon>
        <taxon>Streptophyta</taxon>
        <taxon>Embryophyta</taxon>
        <taxon>Tracheophyta</taxon>
        <taxon>Spermatophyta</taxon>
        <taxon>Magnoliopsida</taxon>
        <taxon>Liliopsida</taxon>
        <taxon>Poales</taxon>
        <taxon>Poaceae</taxon>
        <taxon>PACMAD clade</taxon>
        <taxon>Arundinoideae</taxon>
        <taxon>Arundineae</taxon>
        <taxon>Arundo</taxon>
    </lineage>
</organism>
<name>A0A0A9FNQ5_ARUDO</name>
<proteinExistence type="predicted"/>
<evidence type="ECO:0000256" key="1">
    <source>
        <dbReference type="SAM" id="Phobius"/>
    </source>
</evidence>
<feature type="transmembrane region" description="Helical" evidence="1">
    <location>
        <begin position="12"/>
        <end position="33"/>
    </location>
</feature>
<keyword evidence="1" id="KW-1133">Transmembrane helix</keyword>
<evidence type="ECO:0000313" key="2">
    <source>
        <dbReference type="EMBL" id="JAE12919.1"/>
    </source>
</evidence>
<reference evidence="2" key="2">
    <citation type="journal article" date="2015" name="Data Brief">
        <title>Shoot transcriptome of the giant reed, Arundo donax.</title>
        <authorList>
            <person name="Barrero R.A."/>
            <person name="Guerrero F.D."/>
            <person name="Moolhuijzen P."/>
            <person name="Goolsby J.A."/>
            <person name="Tidwell J."/>
            <person name="Bellgard S.E."/>
            <person name="Bellgard M.I."/>
        </authorList>
    </citation>
    <scope>NUCLEOTIDE SEQUENCE</scope>
    <source>
        <tissue evidence="2">Shoot tissue taken approximately 20 cm above the soil surface</tissue>
    </source>
</reference>
<keyword evidence="1" id="KW-0812">Transmembrane</keyword>
<dbReference type="EMBL" id="GBRH01184977">
    <property type="protein sequence ID" value="JAE12919.1"/>
    <property type="molecule type" value="Transcribed_RNA"/>
</dbReference>
<protein>
    <submittedName>
        <fullName evidence="2">Uncharacterized protein</fullName>
    </submittedName>
</protein>